<proteinExistence type="predicted"/>
<sequence length="349" mass="38472">MLYVPILKGKRGEFTALGKMEPEVRAGVHPIMEVVHDERLRDVLETFYDNARRRLPKGLDIAVDCGDLWHHGPVGGVWNGRPLSWLSEAFGAWLLTLVPVFRPHDASGALAEVRDVQRAHGRGAVLRVDAFDIPANLGMASRHVGAVLRTVRLAPEQVDLVLDAGHVADDAAVAGAVPPVAHALRWARQAPWRSAVVAAGAFPKSVRWMARGGPTRVHRWDAALWREVARESEGGQPHFGDYGVAHVAPSRGRRRPVPHIRYTVGEDWQVYVAEKRLPGNDDFFTISRDLLESEHWPARGAATSWGDAQLARCARGERAKAGNATEWRAWATSHHLAVTTEALRTMGQP</sequence>
<comment type="caution">
    <text evidence="1">The sequence shown here is derived from an EMBL/GenBank/DDBJ whole genome shotgun (WGS) entry which is preliminary data.</text>
</comment>
<dbReference type="Pfam" id="PF14350">
    <property type="entry name" value="Beta_protein"/>
    <property type="match status" value="1"/>
</dbReference>
<dbReference type="EMBL" id="RFFJ01000121">
    <property type="protein sequence ID" value="RMI37162.1"/>
    <property type="molecule type" value="Genomic_DNA"/>
</dbReference>
<evidence type="ECO:0000313" key="1">
    <source>
        <dbReference type="EMBL" id="RMI37162.1"/>
    </source>
</evidence>
<organism evidence="1 2">
    <name type="scientific">Streptomyces triticirhizae</name>
    <dbReference type="NCBI Taxonomy" id="2483353"/>
    <lineage>
        <taxon>Bacteria</taxon>
        <taxon>Bacillati</taxon>
        <taxon>Actinomycetota</taxon>
        <taxon>Actinomycetes</taxon>
        <taxon>Kitasatosporales</taxon>
        <taxon>Streptomycetaceae</taxon>
        <taxon>Streptomyces</taxon>
    </lineage>
</organism>
<name>A0A3M2LI57_9ACTN</name>
<reference evidence="1 2" key="1">
    <citation type="submission" date="2018-10" db="EMBL/GenBank/DDBJ databases">
        <title>Isolation, diversity and antifungal activity of actinobacteria from wheat.</title>
        <authorList>
            <person name="Han C."/>
        </authorList>
    </citation>
    <scope>NUCLEOTIDE SEQUENCE [LARGE SCALE GENOMIC DNA]</scope>
    <source>
        <strain evidence="1 2">NEAU-YY642</strain>
    </source>
</reference>
<dbReference type="Proteomes" id="UP000278673">
    <property type="component" value="Unassembled WGS sequence"/>
</dbReference>
<evidence type="ECO:0000313" key="2">
    <source>
        <dbReference type="Proteomes" id="UP000278673"/>
    </source>
</evidence>
<keyword evidence="2" id="KW-1185">Reference proteome</keyword>
<dbReference type="RefSeq" id="WP_122185241.1">
    <property type="nucleotide sequence ID" value="NZ_RFFJ01000121.1"/>
</dbReference>
<accession>A0A3M2LI57</accession>
<gene>
    <name evidence="1" type="ORF">EBN88_19760</name>
</gene>
<protein>
    <recommendedName>
        <fullName evidence="3">T4 beta protein</fullName>
    </recommendedName>
</protein>
<dbReference type="AlphaFoldDB" id="A0A3M2LI57"/>
<dbReference type="InterPro" id="IPR025683">
    <property type="entry name" value="Protein_beta"/>
</dbReference>
<evidence type="ECO:0008006" key="3">
    <source>
        <dbReference type="Google" id="ProtNLM"/>
    </source>
</evidence>